<name>A0A543KJS9_9MICO</name>
<feature type="domain" description="Aminoglycoside phosphotransferase" evidence="1">
    <location>
        <begin position="118"/>
        <end position="193"/>
    </location>
</feature>
<protein>
    <submittedName>
        <fullName evidence="2">Phosphotransferase family enzyme</fullName>
    </submittedName>
</protein>
<dbReference type="EMBL" id="VFPU01000001">
    <property type="protein sequence ID" value="TQM95337.1"/>
    <property type="molecule type" value="Genomic_DNA"/>
</dbReference>
<dbReference type="Gene3D" id="3.90.1200.10">
    <property type="match status" value="1"/>
</dbReference>
<organism evidence="2 3">
    <name type="scientific">Ornithinimicrobium humiphilum</name>
    <dbReference type="NCBI Taxonomy" id="125288"/>
    <lineage>
        <taxon>Bacteria</taxon>
        <taxon>Bacillati</taxon>
        <taxon>Actinomycetota</taxon>
        <taxon>Actinomycetes</taxon>
        <taxon>Micrococcales</taxon>
        <taxon>Ornithinimicrobiaceae</taxon>
        <taxon>Ornithinimicrobium</taxon>
    </lineage>
</organism>
<sequence>MTEEIPLLGGDVTEGVVRVGETVRRPLGDHSPLVHTVLRHLEVVGFDGAPRLLGIDEQGREILTFVDGEVAGRPWPEWVADEERACSVARLARRLDDVMLPLGLPDGAEPVDTQGPGPVPTFVGHRDFTPENTVFRDGQAVAVIDFDLAGPVSRVQEVSNLLLWWGAWMPVPDREPVMQEVDAADRGRAVVRAYGLDATETAQVVPVARYLAERSWRRMRDRARRDGGGWARMWDEGVGDKIRRRQAWLAENAEDLADALRS</sequence>
<keyword evidence="3" id="KW-1185">Reference proteome</keyword>
<dbReference type="AlphaFoldDB" id="A0A543KJS9"/>
<evidence type="ECO:0000259" key="1">
    <source>
        <dbReference type="Pfam" id="PF01636"/>
    </source>
</evidence>
<reference evidence="2 3" key="1">
    <citation type="submission" date="2019-06" db="EMBL/GenBank/DDBJ databases">
        <title>Sequencing the genomes of 1000 actinobacteria strains.</title>
        <authorList>
            <person name="Klenk H.-P."/>
        </authorList>
    </citation>
    <scope>NUCLEOTIDE SEQUENCE [LARGE SCALE GENOMIC DNA]</scope>
    <source>
        <strain evidence="2 3">DSM 12362</strain>
    </source>
</reference>
<dbReference type="InterPro" id="IPR002575">
    <property type="entry name" value="Aminoglycoside_PTrfase"/>
</dbReference>
<dbReference type="GO" id="GO:0016740">
    <property type="term" value="F:transferase activity"/>
    <property type="evidence" value="ECO:0007669"/>
    <property type="project" value="UniProtKB-KW"/>
</dbReference>
<dbReference type="RefSeq" id="WP_141817114.1">
    <property type="nucleotide sequence ID" value="NZ_BAAAIL010000003.1"/>
</dbReference>
<evidence type="ECO:0000313" key="2">
    <source>
        <dbReference type="EMBL" id="TQM95337.1"/>
    </source>
</evidence>
<dbReference type="InterPro" id="IPR011009">
    <property type="entry name" value="Kinase-like_dom_sf"/>
</dbReference>
<comment type="caution">
    <text evidence="2">The sequence shown here is derived from an EMBL/GenBank/DDBJ whole genome shotgun (WGS) entry which is preliminary data.</text>
</comment>
<proteinExistence type="predicted"/>
<evidence type="ECO:0000313" key="3">
    <source>
        <dbReference type="Proteomes" id="UP000315133"/>
    </source>
</evidence>
<dbReference type="Pfam" id="PF01636">
    <property type="entry name" value="APH"/>
    <property type="match status" value="1"/>
</dbReference>
<dbReference type="SUPFAM" id="SSF56112">
    <property type="entry name" value="Protein kinase-like (PK-like)"/>
    <property type="match status" value="1"/>
</dbReference>
<dbReference type="Proteomes" id="UP000315133">
    <property type="component" value="Unassembled WGS sequence"/>
</dbReference>
<accession>A0A543KJS9</accession>
<dbReference type="OrthoDB" id="236897at2"/>
<gene>
    <name evidence="2" type="ORF">FB476_0176</name>
</gene>
<keyword evidence="2" id="KW-0808">Transferase</keyword>